<comment type="caution">
    <text evidence="1">The sequence shown here is derived from an EMBL/GenBank/DDBJ whole genome shotgun (WGS) entry which is preliminary data.</text>
</comment>
<accession>A0A8S9LY23</accession>
<dbReference type="AlphaFoldDB" id="A0A8S9LY23"/>
<organism evidence="1">
    <name type="scientific">Brassica cretica</name>
    <name type="common">Mustard</name>
    <dbReference type="NCBI Taxonomy" id="69181"/>
    <lineage>
        <taxon>Eukaryota</taxon>
        <taxon>Viridiplantae</taxon>
        <taxon>Streptophyta</taxon>
        <taxon>Embryophyta</taxon>
        <taxon>Tracheophyta</taxon>
        <taxon>Spermatophyta</taxon>
        <taxon>Magnoliopsida</taxon>
        <taxon>eudicotyledons</taxon>
        <taxon>Gunneridae</taxon>
        <taxon>Pentapetalae</taxon>
        <taxon>rosids</taxon>
        <taxon>malvids</taxon>
        <taxon>Brassicales</taxon>
        <taxon>Brassicaceae</taxon>
        <taxon>Brassiceae</taxon>
        <taxon>Brassica</taxon>
    </lineage>
</organism>
<proteinExistence type="predicted"/>
<reference evidence="1" key="1">
    <citation type="submission" date="2019-12" db="EMBL/GenBank/DDBJ databases">
        <title>Genome sequencing and annotation of Brassica cretica.</title>
        <authorList>
            <person name="Studholme D.J."/>
            <person name="Sarris P.F."/>
        </authorList>
    </citation>
    <scope>NUCLEOTIDE SEQUENCE</scope>
    <source>
        <strain evidence="1">PFS-102/07</strain>
        <tissue evidence="1">Leaf</tissue>
    </source>
</reference>
<name>A0A8S9LY23_BRACR</name>
<sequence>MFVQGKPAKWFVDALALLGSYAGGCFSLHQLPHAFGAVVVTTHDHDHHGHHDHHHSDLPSHSHSIQDLSVGLSVLGKERKTSASDVVDKSDSVADMYYFRWEIGQTCTWGRRTQA</sequence>
<dbReference type="EMBL" id="QGKY02000089">
    <property type="protein sequence ID" value="KAF2610518.1"/>
    <property type="molecule type" value="Genomic_DNA"/>
</dbReference>
<evidence type="ECO:0000313" key="1">
    <source>
        <dbReference type="EMBL" id="KAF2610518.1"/>
    </source>
</evidence>
<protein>
    <submittedName>
        <fullName evidence="1">Uncharacterized protein</fullName>
    </submittedName>
</protein>
<gene>
    <name evidence="1" type="ORF">F2Q70_00012586</name>
</gene>